<evidence type="ECO:0000256" key="6">
    <source>
        <dbReference type="ARBA" id="ARBA00023136"/>
    </source>
</evidence>
<reference evidence="9" key="1">
    <citation type="submission" date="2021-01" db="EMBL/GenBank/DDBJ databases">
        <title>KCTC 19127 draft genome.</title>
        <authorList>
            <person name="An D."/>
        </authorList>
    </citation>
    <scope>NUCLEOTIDE SEQUENCE</scope>
    <source>
        <strain evidence="9">KCTC 19127</strain>
    </source>
</reference>
<evidence type="ECO:0000256" key="5">
    <source>
        <dbReference type="ARBA" id="ARBA00022989"/>
    </source>
</evidence>
<sequence length="458" mass="47486">MVLLDVSIVNVALKSITDGLGASGSQIQWVLSGYALTFGLLLVPAGRWGDVLGRRKMFMIGLVAFTLASLACGAAPTATVLVIARLVQGLAGGMITPQVSALIQQMFRGAERGKAFGLLGAVVGISTALGPVIGGVLIQVFGETDGWRWVFLVNLPIGIAALPLAMKLIPGREGGPAGRRDYDPVGVLLLGLGVVALLLPFVQERQWTGSTKWLLLPLAAALLVVFILWERRYLAHGKEPLVDLKLFRLRSFSFGSSMIAAYFAGFTPLFFLITLLLQFGEGYSALMAGLVTMPFAIASGVAAAFAGRVVHRFGRPLVGVGLVGVVVGYLGILLTVHLVPGTGIGWALLPSLIVAGLGSGLVISPNQTITLSQVPVEQGGTAGGLLQVGQRIGAAVGIAAVGSIFYAQLDDSRGDYPPALQGGLLVAIGFLVVALAVAVLDIVIQKRRTGTHAASLGG</sequence>
<dbReference type="Gene3D" id="1.20.1720.10">
    <property type="entry name" value="Multidrug resistance protein D"/>
    <property type="match status" value="1"/>
</dbReference>
<evidence type="ECO:0000256" key="4">
    <source>
        <dbReference type="ARBA" id="ARBA00022692"/>
    </source>
</evidence>
<evidence type="ECO:0000259" key="8">
    <source>
        <dbReference type="PROSITE" id="PS50850"/>
    </source>
</evidence>
<dbReference type="EMBL" id="JAERWL010000008">
    <property type="protein sequence ID" value="MBM9476498.1"/>
    <property type="molecule type" value="Genomic_DNA"/>
</dbReference>
<organism evidence="9 10">
    <name type="scientific">Nakamurella flavida</name>
    <dbReference type="NCBI Taxonomy" id="363630"/>
    <lineage>
        <taxon>Bacteria</taxon>
        <taxon>Bacillati</taxon>
        <taxon>Actinomycetota</taxon>
        <taxon>Actinomycetes</taxon>
        <taxon>Nakamurellales</taxon>
        <taxon>Nakamurellaceae</taxon>
        <taxon>Nakamurella</taxon>
    </lineage>
</organism>
<feature type="transmembrane region" description="Helical" evidence="7">
    <location>
        <begin position="115"/>
        <end position="141"/>
    </location>
</feature>
<dbReference type="Proteomes" id="UP000663801">
    <property type="component" value="Unassembled WGS sequence"/>
</dbReference>
<evidence type="ECO:0000256" key="3">
    <source>
        <dbReference type="ARBA" id="ARBA00022475"/>
    </source>
</evidence>
<accession>A0A938YNW0</accession>
<dbReference type="PANTHER" id="PTHR42718:SF39">
    <property type="entry name" value="ACTINORHODIN TRANSPORTER-RELATED"/>
    <property type="match status" value="1"/>
</dbReference>
<dbReference type="InterPro" id="IPR011701">
    <property type="entry name" value="MFS"/>
</dbReference>
<evidence type="ECO:0000313" key="10">
    <source>
        <dbReference type="Proteomes" id="UP000663801"/>
    </source>
</evidence>
<keyword evidence="5 7" id="KW-1133">Transmembrane helix</keyword>
<feature type="transmembrane region" description="Helical" evidence="7">
    <location>
        <begin position="82"/>
        <end position="103"/>
    </location>
</feature>
<dbReference type="Gene3D" id="1.20.1250.20">
    <property type="entry name" value="MFS general substrate transporter like domains"/>
    <property type="match status" value="1"/>
</dbReference>
<evidence type="ECO:0000256" key="2">
    <source>
        <dbReference type="ARBA" id="ARBA00022448"/>
    </source>
</evidence>
<feature type="transmembrane region" description="Helical" evidence="7">
    <location>
        <begin position="392"/>
        <end position="409"/>
    </location>
</feature>
<dbReference type="InterPro" id="IPR036259">
    <property type="entry name" value="MFS_trans_sf"/>
</dbReference>
<dbReference type="AlphaFoldDB" id="A0A938YNW0"/>
<feature type="transmembrane region" description="Helical" evidence="7">
    <location>
        <begin position="147"/>
        <end position="165"/>
    </location>
</feature>
<feature type="transmembrane region" description="Helical" evidence="7">
    <location>
        <begin position="185"/>
        <end position="202"/>
    </location>
</feature>
<feature type="transmembrane region" description="Helical" evidence="7">
    <location>
        <begin position="27"/>
        <end position="45"/>
    </location>
</feature>
<keyword evidence="6 7" id="KW-0472">Membrane</keyword>
<feature type="transmembrane region" description="Helical" evidence="7">
    <location>
        <begin position="421"/>
        <end position="444"/>
    </location>
</feature>
<dbReference type="NCBIfam" id="TIGR00711">
    <property type="entry name" value="efflux_EmrB"/>
    <property type="match status" value="1"/>
</dbReference>
<dbReference type="InterPro" id="IPR005829">
    <property type="entry name" value="Sugar_transporter_CS"/>
</dbReference>
<dbReference type="SUPFAM" id="SSF103473">
    <property type="entry name" value="MFS general substrate transporter"/>
    <property type="match status" value="1"/>
</dbReference>
<name>A0A938YNW0_9ACTN</name>
<dbReference type="InterPro" id="IPR004638">
    <property type="entry name" value="EmrB-like"/>
</dbReference>
<evidence type="ECO:0000313" key="9">
    <source>
        <dbReference type="EMBL" id="MBM9476498.1"/>
    </source>
</evidence>
<dbReference type="GO" id="GO:0022857">
    <property type="term" value="F:transmembrane transporter activity"/>
    <property type="evidence" value="ECO:0007669"/>
    <property type="project" value="InterPro"/>
</dbReference>
<keyword evidence="10" id="KW-1185">Reference proteome</keyword>
<dbReference type="GO" id="GO:0005886">
    <property type="term" value="C:plasma membrane"/>
    <property type="evidence" value="ECO:0007669"/>
    <property type="project" value="UniProtKB-SubCell"/>
</dbReference>
<keyword evidence="3" id="KW-1003">Cell membrane</keyword>
<dbReference type="PROSITE" id="PS00217">
    <property type="entry name" value="SUGAR_TRANSPORT_2"/>
    <property type="match status" value="1"/>
</dbReference>
<dbReference type="PRINTS" id="PR01036">
    <property type="entry name" value="TCRTETB"/>
</dbReference>
<dbReference type="Pfam" id="PF07690">
    <property type="entry name" value="MFS_1"/>
    <property type="match status" value="1"/>
</dbReference>
<feature type="transmembrane region" description="Helical" evidence="7">
    <location>
        <begin position="283"/>
        <end position="305"/>
    </location>
</feature>
<comment type="subcellular location">
    <subcellularLocation>
        <location evidence="1">Cell membrane</location>
        <topology evidence="1">Multi-pass membrane protein</topology>
    </subcellularLocation>
</comment>
<gene>
    <name evidence="9" type="ORF">JL107_08600</name>
</gene>
<protein>
    <submittedName>
        <fullName evidence="9">MFS transporter</fullName>
    </submittedName>
</protein>
<dbReference type="PANTHER" id="PTHR42718">
    <property type="entry name" value="MAJOR FACILITATOR SUPERFAMILY MULTIDRUG TRANSPORTER MFSC"/>
    <property type="match status" value="1"/>
</dbReference>
<comment type="caution">
    <text evidence="9">The sequence shown here is derived from an EMBL/GenBank/DDBJ whole genome shotgun (WGS) entry which is preliminary data.</text>
</comment>
<dbReference type="InterPro" id="IPR020846">
    <property type="entry name" value="MFS_dom"/>
</dbReference>
<proteinExistence type="predicted"/>
<feature type="domain" description="Major facilitator superfamily (MFS) profile" evidence="8">
    <location>
        <begin position="1"/>
        <end position="447"/>
    </location>
</feature>
<feature type="transmembrane region" description="Helical" evidence="7">
    <location>
        <begin position="252"/>
        <end position="277"/>
    </location>
</feature>
<evidence type="ECO:0000256" key="1">
    <source>
        <dbReference type="ARBA" id="ARBA00004651"/>
    </source>
</evidence>
<evidence type="ECO:0000256" key="7">
    <source>
        <dbReference type="SAM" id="Phobius"/>
    </source>
</evidence>
<feature type="transmembrane region" description="Helical" evidence="7">
    <location>
        <begin position="344"/>
        <end position="363"/>
    </location>
</feature>
<feature type="transmembrane region" description="Helical" evidence="7">
    <location>
        <begin position="317"/>
        <end position="338"/>
    </location>
</feature>
<dbReference type="CDD" id="cd17321">
    <property type="entry name" value="MFS_MMR_MDR_like"/>
    <property type="match status" value="1"/>
</dbReference>
<dbReference type="PROSITE" id="PS50850">
    <property type="entry name" value="MFS"/>
    <property type="match status" value="1"/>
</dbReference>
<feature type="transmembrane region" description="Helical" evidence="7">
    <location>
        <begin position="57"/>
        <end position="76"/>
    </location>
</feature>
<keyword evidence="2" id="KW-0813">Transport</keyword>
<keyword evidence="4 7" id="KW-0812">Transmembrane</keyword>
<feature type="transmembrane region" description="Helical" evidence="7">
    <location>
        <begin position="214"/>
        <end position="231"/>
    </location>
</feature>